<accession>A0ABY7NWL3</accession>
<dbReference type="EMBL" id="CP115174">
    <property type="protein sequence ID" value="WBO24299.1"/>
    <property type="molecule type" value="Genomic_DNA"/>
</dbReference>
<gene>
    <name evidence="1" type="ORF">PBT88_09460</name>
</gene>
<keyword evidence="2" id="KW-1185">Reference proteome</keyword>
<name>A0ABY7NWL3_9SPHN</name>
<organism evidence="1 2">
    <name type="scientific">Sphingomonas abietis</name>
    <dbReference type="NCBI Taxonomy" id="3012344"/>
    <lineage>
        <taxon>Bacteria</taxon>
        <taxon>Pseudomonadati</taxon>
        <taxon>Pseudomonadota</taxon>
        <taxon>Alphaproteobacteria</taxon>
        <taxon>Sphingomonadales</taxon>
        <taxon>Sphingomonadaceae</taxon>
        <taxon>Sphingomonas</taxon>
    </lineage>
</organism>
<evidence type="ECO:0000313" key="2">
    <source>
        <dbReference type="Proteomes" id="UP001210865"/>
    </source>
</evidence>
<proteinExistence type="predicted"/>
<sequence length="55" mass="6026">MCSIIDAFQASSPKTQAGCEVDLFLLLIRVIRIVCRRRLGTGFPSYRLAGNLAPS</sequence>
<protein>
    <submittedName>
        <fullName evidence="1">Uncharacterized protein</fullName>
    </submittedName>
</protein>
<dbReference type="RefSeq" id="WP_270078927.1">
    <property type="nucleotide sequence ID" value="NZ_CP115174.1"/>
</dbReference>
<evidence type="ECO:0000313" key="1">
    <source>
        <dbReference type="EMBL" id="WBO24299.1"/>
    </source>
</evidence>
<dbReference type="Proteomes" id="UP001210865">
    <property type="component" value="Chromosome"/>
</dbReference>
<reference evidence="1 2" key="1">
    <citation type="submission" date="2022-12" db="EMBL/GenBank/DDBJ databases">
        <title>Sphingomonas abieness sp. nov., an endophytic bacterium isolated from Abies koreana.</title>
        <authorList>
            <person name="Jiang L."/>
            <person name="Lee J."/>
        </authorList>
    </citation>
    <scope>NUCLEOTIDE SEQUENCE [LARGE SCALE GENOMIC DNA]</scope>
    <source>
        <strain evidence="2">PAMB 00755</strain>
    </source>
</reference>